<accession>A0A9N9IK49</accession>
<organism evidence="2 3">
    <name type="scientific">Racocetra fulgida</name>
    <dbReference type="NCBI Taxonomy" id="60492"/>
    <lineage>
        <taxon>Eukaryota</taxon>
        <taxon>Fungi</taxon>
        <taxon>Fungi incertae sedis</taxon>
        <taxon>Mucoromycota</taxon>
        <taxon>Glomeromycotina</taxon>
        <taxon>Glomeromycetes</taxon>
        <taxon>Diversisporales</taxon>
        <taxon>Gigasporaceae</taxon>
        <taxon>Racocetra</taxon>
    </lineage>
</organism>
<protein>
    <submittedName>
        <fullName evidence="2">4728_t:CDS:1</fullName>
    </submittedName>
</protein>
<reference evidence="2" key="1">
    <citation type="submission" date="2021-06" db="EMBL/GenBank/DDBJ databases">
        <authorList>
            <person name="Kallberg Y."/>
            <person name="Tangrot J."/>
            <person name="Rosling A."/>
        </authorList>
    </citation>
    <scope>NUCLEOTIDE SEQUENCE</scope>
    <source>
        <strain evidence="2">IN212</strain>
    </source>
</reference>
<evidence type="ECO:0000256" key="1">
    <source>
        <dbReference type="SAM" id="MobiDB-lite"/>
    </source>
</evidence>
<feature type="non-terminal residue" evidence="2">
    <location>
        <position position="1"/>
    </location>
</feature>
<sequence>MIIINDDSDTSNEYDLGSSISNEDKMLISRENSFMNTDVDVPVQQNSWIEKEKWRPSNLDNHEVVDLTQEGSLFEDSSQASCSYTLIDESDQEGYLPTEDSNKESQTSIKSQSRAYLDHHKPILQGIEDDPLIQSQTNNQAKERKSKND</sequence>
<dbReference type="Proteomes" id="UP000789396">
    <property type="component" value="Unassembled WGS sequence"/>
</dbReference>
<feature type="region of interest" description="Disordered" evidence="1">
    <location>
        <begin position="89"/>
        <end position="149"/>
    </location>
</feature>
<gene>
    <name evidence="2" type="ORF">RFULGI_LOCUS12541</name>
</gene>
<proteinExistence type="predicted"/>
<dbReference type="AlphaFoldDB" id="A0A9N9IK49"/>
<evidence type="ECO:0000313" key="2">
    <source>
        <dbReference type="EMBL" id="CAG8736712.1"/>
    </source>
</evidence>
<dbReference type="OrthoDB" id="2481348at2759"/>
<keyword evidence="3" id="KW-1185">Reference proteome</keyword>
<evidence type="ECO:0000313" key="3">
    <source>
        <dbReference type="Proteomes" id="UP000789396"/>
    </source>
</evidence>
<feature type="compositionally biased region" description="Polar residues" evidence="1">
    <location>
        <begin position="104"/>
        <end position="114"/>
    </location>
</feature>
<dbReference type="EMBL" id="CAJVPZ010030401">
    <property type="protein sequence ID" value="CAG8736712.1"/>
    <property type="molecule type" value="Genomic_DNA"/>
</dbReference>
<comment type="caution">
    <text evidence="2">The sequence shown here is derived from an EMBL/GenBank/DDBJ whole genome shotgun (WGS) entry which is preliminary data.</text>
</comment>
<name>A0A9N9IK49_9GLOM</name>